<reference evidence="10 11" key="1">
    <citation type="submission" date="2015-03" db="EMBL/GenBank/DDBJ databases">
        <title>Draft genome sequence of Elstera litoralis.</title>
        <authorList>
            <person name="Rahalkar M.C."/>
            <person name="Dhakephalkar P.K."/>
            <person name="Pore S.D."/>
            <person name="Arora P."/>
            <person name="Kapse N.G."/>
            <person name="Pandit P.S."/>
        </authorList>
    </citation>
    <scope>NUCLEOTIDE SEQUENCE [LARGE SCALE GENOMIC DNA]</scope>
    <source>
        <strain evidence="10 11">Dia-1</strain>
    </source>
</reference>
<keyword evidence="4 8" id="KW-0276">Fatty acid metabolism</keyword>
<keyword evidence="8" id="KW-0963">Cytoplasm</keyword>
<dbReference type="AlphaFoldDB" id="A0A0F3IPV0"/>
<accession>A0A0F3IPV0</accession>
<sequence length="139" mass="15544">MIIGIGNDLCDIRRIERSLERFGDRFRDRVFAPEEQAKAERRAHPAATYAKRFAAKEACAKALGTGFRHGVFWRDMVVINLPSGRPTLRLTGGALERLTAITPEGMTADIHLTLTDEYPLAQAIVMIYGVARSSFIPKR</sequence>
<keyword evidence="2 8" id="KW-0808">Transferase</keyword>
<comment type="subcellular location">
    <subcellularLocation>
        <location evidence="8">Cytoplasm</location>
    </subcellularLocation>
</comment>
<dbReference type="RefSeq" id="WP_045776697.1">
    <property type="nucleotide sequence ID" value="NZ_LAJY01000456.1"/>
</dbReference>
<feature type="binding site" evidence="8">
    <location>
        <position position="57"/>
    </location>
    <ligand>
        <name>Mg(2+)</name>
        <dbReference type="ChEBI" id="CHEBI:18420"/>
    </ligand>
</feature>
<dbReference type="NCBIfam" id="TIGR00516">
    <property type="entry name" value="acpS"/>
    <property type="match status" value="1"/>
</dbReference>
<evidence type="ECO:0000313" key="11">
    <source>
        <dbReference type="Proteomes" id="UP000033774"/>
    </source>
</evidence>
<dbReference type="InterPro" id="IPR002582">
    <property type="entry name" value="ACPS"/>
</dbReference>
<keyword evidence="6 8" id="KW-0443">Lipid metabolism</keyword>
<dbReference type="InterPro" id="IPR037143">
    <property type="entry name" value="4-PPantetheinyl_Trfase_dom_sf"/>
</dbReference>
<keyword evidence="11" id="KW-1185">Reference proteome</keyword>
<evidence type="ECO:0000256" key="8">
    <source>
        <dbReference type="HAMAP-Rule" id="MF_00101"/>
    </source>
</evidence>
<dbReference type="SUPFAM" id="SSF56214">
    <property type="entry name" value="4'-phosphopantetheinyl transferase"/>
    <property type="match status" value="1"/>
</dbReference>
<comment type="catalytic activity">
    <reaction evidence="8">
        <text>apo-[ACP] + CoA = holo-[ACP] + adenosine 3',5'-bisphosphate + H(+)</text>
        <dbReference type="Rhea" id="RHEA:12068"/>
        <dbReference type="Rhea" id="RHEA-COMP:9685"/>
        <dbReference type="Rhea" id="RHEA-COMP:9690"/>
        <dbReference type="ChEBI" id="CHEBI:15378"/>
        <dbReference type="ChEBI" id="CHEBI:29999"/>
        <dbReference type="ChEBI" id="CHEBI:57287"/>
        <dbReference type="ChEBI" id="CHEBI:58343"/>
        <dbReference type="ChEBI" id="CHEBI:64479"/>
        <dbReference type="EC" id="2.7.8.7"/>
    </reaction>
</comment>
<dbReference type="GO" id="GO:0006633">
    <property type="term" value="P:fatty acid biosynthetic process"/>
    <property type="evidence" value="ECO:0007669"/>
    <property type="project" value="UniProtKB-UniRule"/>
</dbReference>
<protein>
    <recommendedName>
        <fullName evidence="8">Holo-[acyl-carrier-protein] synthase</fullName>
        <shortName evidence="8">Holo-ACP synthase</shortName>
        <ecNumber evidence="8">2.7.8.7</ecNumber>
    </recommendedName>
    <alternativeName>
        <fullName evidence="8">4'-phosphopantetheinyl transferase AcpS</fullName>
    </alternativeName>
</protein>
<keyword evidence="7 8" id="KW-0275">Fatty acid biosynthesis</keyword>
<dbReference type="GO" id="GO:0005737">
    <property type="term" value="C:cytoplasm"/>
    <property type="evidence" value="ECO:0007669"/>
    <property type="project" value="UniProtKB-SubCell"/>
</dbReference>
<dbReference type="InterPro" id="IPR004568">
    <property type="entry name" value="Ppantetheine-prot_Trfase_dom"/>
</dbReference>
<keyword evidence="5 8" id="KW-0460">Magnesium</keyword>
<dbReference type="Gene3D" id="3.90.470.20">
    <property type="entry name" value="4'-phosphopantetheinyl transferase domain"/>
    <property type="match status" value="1"/>
</dbReference>
<dbReference type="EMBL" id="LAJY01000456">
    <property type="protein sequence ID" value="KJV08761.1"/>
    <property type="molecule type" value="Genomic_DNA"/>
</dbReference>
<dbReference type="EC" id="2.7.8.7" evidence="8"/>
<comment type="caution">
    <text evidence="10">The sequence shown here is derived from an EMBL/GenBank/DDBJ whole genome shotgun (WGS) entry which is preliminary data.</text>
</comment>
<dbReference type="HAMAP" id="MF_00101">
    <property type="entry name" value="AcpS"/>
    <property type="match status" value="1"/>
</dbReference>
<gene>
    <name evidence="8" type="primary">acpS</name>
    <name evidence="10" type="ORF">VZ95_15680</name>
</gene>
<dbReference type="PATRIC" id="fig|552518.3.peg.3004"/>
<dbReference type="Pfam" id="PF01648">
    <property type="entry name" value="ACPS"/>
    <property type="match status" value="1"/>
</dbReference>
<evidence type="ECO:0000259" key="9">
    <source>
        <dbReference type="Pfam" id="PF01648"/>
    </source>
</evidence>
<keyword evidence="1 8" id="KW-0444">Lipid biosynthesis</keyword>
<comment type="cofactor">
    <cofactor evidence="8">
        <name>Mg(2+)</name>
        <dbReference type="ChEBI" id="CHEBI:18420"/>
    </cofactor>
</comment>
<evidence type="ECO:0000256" key="5">
    <source>
        <dbReference type="ARBA" id="ARBA00022842"/>
    </source>
</evidence>
<name>A0A0F3IPV0_9PROT</name>
<dbReference type="OrthoDB" id="517356at2"/>
<evidence type="ECO:0000256" key="7">
    <source>
        <dbReference type="ARBA" id="ARBA00023160"/>
    </source>
</evidence>
<dbReference type="Proteomes" id="UP000033774">
    <property type="component" value="Unassembled WGS sequence"/>
</dbReference>
<keyword evidence="3 8" id="KW-0479">Metal-binding</keyword>
<evidence type="ECO:0000256" key="6">
    <source>
        <dbReference type="ARBA" id="ARBA00023098"/>
    </source>
</evidence>
<evidence type="ECO:0000256" key="2">
    <source>
        <dbReference type="ARBA" id="ARBA00022679"/>
    </source>
</evidence>
<evidence type="ECO:0000256" key="4">
    <source>
        <dbReference type="ARBA" id="ARBA00022832"/>
    </source>
</evidence>
<dbReference type="InterPro" id="IPR008278">
    <property type="entry name" value="4-PPantetheinyl_Trfase_dom"/>
</dbReference>
<comment type="function">
    <text evidence="8">Transfers the 4'-phosphopantetheine moiety from coenzyme A to a Ser of acyl-carrier-protein.</text>
</comment>
<proteinExistence type="inferred from homology"/>
<evidence type="ECO:0000313" key="10">
    <source>
        <dbReference type="EMBL" id="KJV08761.1"/>
    </source>
</evidence>
<feature type="domain" description="4'-phosphopantetheinyl transferase" evidence="9">
    <location>
        <begin position="4"/>
        <end position="99"/>
    </location>
</feature>
<organism evidence="10 11">
    <name type="scientific">Elstera litoralis</name>
    <dbReference type="NCBI Taxonomy" id="552518"/>
    <lineage>
        <taxon>Bacteria</taxon>
        <taxon>Pseudomonadati</taxon>
        <taxon>Pseudomonadota</taxon>
        <taxon>Alphaproteobacteria</taxon>
        <taxon>Rhodospirillales</taxon>
        <taxon>Rhodospirillaceae</taxon>
        <taxon>Elstera</taxon>
    </lineage>
</organism>
<evidence type="ECO:0000256" key="3">
    <source>
        <dbReference type="ARBA" id="ARBA00022723"/>
    </source>
</evidence>
<feature type="binding site" evidence="8">
    <location>
        <position position="8"/>
    </location>
    <ligand>
        <name>Mg(2+)</name>
        <dbReference type="ChEBI" id="CHEBI:18420"/>
    </ligand>
</feature>
<dbReference type="GO" id="GO:0000287">
    <property type="term" value="F:magnesium ion binding"/>
    <property type="evidence" value="ECO:0007669"/>
    <property type="project" value="UniProtKB-UniRule"/>
</dbReference>
<evidence type="ECO:0000256" key="1">
    <source>
        <dbReference type="ARBA" id="ARBA00022516"/>
    </source>
</evidence>
<comment type="similarity">
    <text evidence="8">Belongs to the P-Pant transferase superfamily. AcpS family.</text>
</comment>
<dbReference type="GO" id="GO:0008897">
    <property type="term" value="F:holo-[acyl-carrier-protein] synthase activity"/>
    <property type="evidence" value="ECO:0007669"/>
    <property type="project" value="UniProtKB-UniRule"/>
</dbReference>
<dbReference type="NCBIfam" id="TIGR00556">
    <property type="entry name" value="pantethn_trn"/>
    <property type="match status" value="1"/>
</dbReference>